<sequence length="211" mass="23745">MSATRLLVLGVVRMHGKAHGYQVRRDLLTWSADKWANVQPGSIYHALKKMTAEQLLEQVDTEQGAGPDRVAYQLTADGETEFRRLLGQALADPDPNGHERSAAIVLMPALPRDRVIGLLKQQLVKLEADERTAELLTEEGKDTEEPEHVRELFRLWQVHAGASVRWLRDLISRLEAGEYRMADDAGQSFGKPPTRRPTTTPDRDASRHQPL</sequence>
<proteinExistence type="predicted"/>
<keyword evidence="4" id="KW-1185">Reference proteome</keyword>
<dbReference type="InterPro" id="IPR005149">
    <property type="entry name" value="Tscrpt_reg_PadR_N"/>
</dbReference>
<feature type="domain" description="Transcription regulator PadR N-terminal" evidence="2">
    <location>
        <begin position="8"/>
        <end position="83"/>
    </location>
</feature>
<reference evidence="3" key="1">
    <citation type="submission" date="2019-09" db="EMBL/GenBank/DDBJ databases">
        <authorList>
            <person name="Teo W.F.A."/>
            <person name="Duangmal K."/>
        </authorList>
    </citation>
    <scope>NUCLEOTIDE SEQUENCE [LARGE SCALE GENOMIC DNA]</scope>
    <source>
        <strain evidence="3">K81G1</strain>
    </source>
</reference>
<evidence type="ECO:0000313" key="3">
    <source>
        <dbReference type="EMBL" id="KAA9157110.1"/>
    </source>
</evidence>
<evidence type="ECO:0000256" key="1">
    <source>
        <dbReference type="SAM" id="MobiDB-lite"/>
    </source>
</evidence>
<dbReference type="SUPFAM" id="SSF46785">
    <property type="entry name" value="Winged helix' DNA-binding domain"/>
    <property type="match status" value="1"/>
</dbReference>
<feature type="region of interest" description="Disordered" evidence="1">
    <location>
        <begin position="183"/>
        <end position="211"/>
    </location>
</feature>
<dbReference type="AlphaFoldDB" id="A0A5N0UZH9"/>
<dbReference type="InterPro" id="IPR036390">
    <property type="entry name" value="WH_DNA-bd_sf"/>
</dbReference>
<dbReference type="EMBL" id="VMNW02000044">
    <property type="protein sequence ID" value="KAA9157110.1"/>
    <property type="molecule type" value="Genomic_DNA"/>
</dbReference>
<organism evidence="3 4">
    <name type="scientific">Amycolatopsis acidicola</name>
    <dbReference type="NCBI Taxonomy" id="2596893"/>
    <lineage>
        <taxon>Bacteria</taxon>
        <taxon>Bacillati</taxon>
        <taxon>Actinomycetota</taxon>
        <taxon>Actinomycetes</taxon>
        <taxon>Pseudonocardiales</taxon>
        <taxon>Pseudonocardiaceae</taxon>
        <taxon>Amycolatopsis</taxon>
    </lineage>
</organism>
<name>A0A5N0UZH9_9PSEU</name>
<accession>A0A5N0UZH9</accession>
<dbReference type="PANTHER" id="PTHR33169">
    <property type="entry name" value="PADR-FAMILY TRANSCRIPTIONAL REGULATOR"/>
    <property type="match status" value="1"/>
</dbReference>
<dbReference type="OrthoDB" id="8443918at2"/>
<dbReference type="InterPro" id="IPR036388">
    <property type="entry name" value="WH-like_DNA-bd_sf"/>
</dbReference>
<dbReference type="RefSeq" id="WP_144757550.1">
    <property type="nucleotide sequence ID" value="NZ_VMNW02000044.1"/>
</dbReference>
<evidence type="ECO:0000259" key="2">
    <source>
        <dbReference type="Pfam" id="PF03551"/>
    </source>
</evidence>
<comment type="caution">
    <text evidence="3">The sequence shown here is derived from an EMBL/GenBank/DDBJ whole genome shotgun (WGS) entry which is preliminary data.</text>
</comment>
<dbReference type="Proteomes" id="UP000319769">
    <property type="component" value="Unassembled WGS sequence"/>
</dbReference>
<dbReference type="InterPro" id="IPR052509">
    <property type="entry name" value="Metal_resp_DNA-bind_regulator"/>
</dbReference>
<protein>
    <submittedName>
        <fullName evidence="3">PadR family transcriptional regulator</fullName>
    </submittedName>
</protein>
<gene>
    <name evidence="3" type="ORF">FPZ12_026120</name>
</gene>
<evidence type="ECO:0000313" key="4">
    <source>
        <dbReference type="Proteomes" id="UP000319769"/>
    </source>
</evidence>
<dbReference type="Pfam" id="PF03551">
    <property type="entry name" value="PadR"/>
    <property type="match status" value="1"/>
</dbReference>
<feature type="compositionally biased region" description="Basic and acidic residues" evidence="1">
    <location>
        <begin position="201"/>
        <end position="211"/>
    </location>
</feature>
<dbReference type="PANTHER" id="PTHR33169:SF14">
    <property type="entry name" value="TRANSCRIPTIONAL REGULATOR RV3488"/>
    <property type="match status" value="1"/>
</dbReference>
<dbReference type="Gene3D" id="1.10.10.10">
    <property type="entry name" value="Winged helix-like DNA-binding domain superfamily/Winged helix DNA-binding domain"/>
    <property type="match status" value="1"/>
</dbReference>